<organism evidence="1 2">
    <name type="scientific">Candidatus Sungbacteria bacterium RIFCSPLOWO2_12_FULL_41_11</name>
    <dbReference type="NCBI Taxonomy" id="1802286"/>
    <lineage>
        <taxon>Bacteria</taxon>
        <taxon>Candidatus Sungiibacteriota</taxon>
    </lineage>
</organism>
<gene>
    <name evidence="1" type="ORF">A3G49_00395</name>
</gene>
<dbReference type="EMBL" id="MHQY01000041">
    <property type="protein sequence ID" value="OHA12769.1"/>
    <property type="molecule type" value="Genomic_DNA"/>
</dbReference>
<comment type="caution">
    <text evidence="1">The sequence shown here is derived from an EMBL/GenBank/DDBJ whole genome shotgun (WGS) entry which is preliminary data.</text>
</comment>
<protein>
    <submittedName>
        <fullName evidence="1">Uncharacterized protein</fullName>
    </submittedName>
</protein>
<evidence type="ECO:0000313" key="1">
    <source>
        <dbReference type="EMBL" id="OHA12769.1"/>
    </source>
</evidence>
<name>A0A1G2LPF3_9BACT</name>
<evidence type="ECO:0000313" key="2">
    <source>
        <dbReference type="Proteomes" id="UP000177171"/>
    </source>
</evidence>
<sequence>MNPEQISQENKSKLIENPEHARLLAESTKVLRDSAATLRSKAKKRGHEGMNVGKTRVNYEYVRDAYQRKAETLDRMAELIQTDATATMELIENEDDSTKIKILLQYQLLSAKAVSSIYAFFKHIDDLTPEDLDYQRLQKEAEAAIEEQEKRRVEKNKYYISRPPKFLLRMAGFSEEEIEQWI</sequence>
<accession>A0A1G2LPF3</accession>
<reference evidence="1 2" key="1">
    <citation type="journal article" date="2016" name="Nat. Commun.">
        <title>Thousands of microbial genomes shed light on interconnected biogeochemical processes in an aquifer system.</title>
        <authorList>
            <person name="Anantharaman K."/>
            <person name="Brown C.T."/>
            <person name="Hug L.A."/>
            <person name="Sharon I."/>
            <person name="Castelle C.J."/>
            <person name="Probst A.J."/>
            <person name="Thomas B.C."/>
            <person name="Singh A."/>
            <person name="Wilkins M.J."/>
            <person name="Karaoz U."/>
            <person name="Brodie E.L."/>
            <person name="Williams K.H."/>
            <person name="Hubbard S.S."/>
            <person name="Banfield J.F."/>
        </authorList>
    </citation>
    <scope>NUCLEOTIDE SEQUENCE [LARGE SCALE GENOMIC DNA]</scope>
</reference>
<dbReference type="Proteomes" id="UP000177171">
    <property type="component" value="Unassembled WGS sequence"/>
</dbReference>
<proteinExistence type="predicted"/>
<dbReference type="AlphaFoldDB" id="A0A1G2LPF3"/>